<organism evidence="1 2">
    <name type="scientific">Streptomyces maoxianensis</name>
    <dbReference type="NCBI Taxonomy" id="1459942"/>
    <lineage>
        <taxon>Bacteria</taxon>
        <taxon>Bacillati</taxon>
        <taxon>Actinomycetota</taxon>
        <taxon>Actinomycetes</taxon>
        <taxon>Kitasatosporales</taxon>
        <taxon>Streptomycetaceae</taxon>
        <taxon>Streptomyces</taxon>
    </lineage>
</organism>
<reference evidence="2" key="1">
    <citation type="journal article" date="2019" name="Int. J. Syst. Evol. Microbiol.">
        <title>The Global Catalogue of Microorganisms (GCM) 10K type strain sequencing project: providing services to taxonomists for standard genome sequencing and annotation.</title>
        <authorList>
            <consortium name="The Broad Institute Genomics Platform"/>
            <consortium name="The Broad Institute Genome Sequencing Center for Infectious Disease"/>
            <person name="Wu L."/>
            <person name="Ma J."/>
        </authorList>
    </citation>
    <scope>NUCLEOTIDE SEQUENCE [LARGE SCALE GENOMIC DNA]</scope>
    <source>
        <strain evidence="2">CGMCC 4.7139</strain>
    </source>
</reference>
<dbReference type="Proteomes" id="UP001595993">
    <property type="component" value="Unassembled WGS sequence"/>
</dbReference>
<accession>A0ABV9GG13</accession>
<keyword evidence="2" id="KW-1185">Reference proteome</keyword>
<gene>
    <name evidence="1" type="ORF">ACFO9E_34965</name>
</gene>
<protein>
    <submittedName>
        <fullName evidence="1">Uncharacterized protein</fullName>
    </submittedName>
</protein>
<name>A0ABV9GG13_9ACTN</name>
<evidence type="ECO:0000313" key="1">
    <source>
        <dbReference type="EMBL" id="MFC4612906.1"/>
    </source>
</evidence>
<dbReference type="RefSeq" id="WP_381203379.1">
    <property type="nucleotide sequence ID" value="NZ_JBHSFE010000039.1"/>
</dbReference>
<dbReference type="EMBL" id="JBHSFE010000039">
    <property type="protein sequence ID" value="MFC4612906.1"/>
    <property type="molecule type" value="Genomic_DNA"/>
</dbReference>
<sequence length="49" mass="5328">MVEMDEQTRAELIERQECSRCAAPGQLGVPDEGGNGRYLVPGVPVKLLD</sequence>
<comment type="caution">
    <text evidence="1">The sequence shown here is derived from an EMBL/GenBank/DDBJ whole genome shotgun (WGS) entry which is preliminary data.</text>
</comment>
<proteinExistence type="predicted"/>
<evidence type="ECO:0000313" key="2">
    <source>
        <dbReference type="Proteomes" id="UP001595993"/>
    </source>
</evidence>